<gene>
    <name evidence="7" type="ORF">C8D99_10788</name>
</gene>
<dbReference type="SMART" id="SM00304">
    <property type="entry name" value="HAMP"/>
    <property type="match status" value="1"/>
</dbReference>
<proteinExistence type="inferred from homology"/>
<protein>
    <submittedName>
        <fullName evidence="7">Methyl-accepting chemotaxis protein</fullName>
    </submittedName>
</protein>
<dbReference type="Proteomes" id="UP000295066">
    <property type="component" value="Unassembled WGS sequence"/>
</dbReference>
<dbReference type="PRINTS" id="PR00260">
    <property type="entry name" value="CHEMTRNSDUCR"/>
</dbReference>
<dbReference type="InterPro" id="IPR004090">
    <property type="entry name" value="Chemotax_Me-accpt_rcpt"/>
</dbReference>
<dbReference type="InterPro" id="IPR047347">
    <property type="entry name" value="YvaQ-like_sensor"/>
</dbReference>
<accession>A0A4V3HGD1</accession>
<comment type="caution">
    <text evidence="7">The sequence shown here is derived from an EMBL/GenBank/DDBJ whole genome shotgun (WGS) entry which is preliminary data.</text>
</comment>
<dbReference type="Gene3D" id="1.10.287.950">
    <property type="entry name" value="Methyl-accepting chemotaxis protein"/>
    <property type="match status" value="1"/>
</dbReference>
<evidence type="ECO:0000256" key="3">
    <source>
        <dbReference type="PROSITE-ProRule" id="PRU00284"/>
    </source>
</evidence>
<evidence type="ECO:0000256" key="4">
    <source>
        <dbReference type="SAM" id="Phobius"/>
    </source>
</evidence>
<dbReference type="GO" id="GO:0016020">
    <property type="term" value="C:membrane"/>
    <property type="evidence" value="ECO:0007669"/>
    <property type="project" value="InterPro"/>
</dbReference>
<dbReference type="RefSeq" id="WP_166670063.1">
    <property type="nucleotide sequence ID" value="NZ_SORI01000007.1"/>
</dbReference>
<evidence type="ECO:0000259" key="5">
    <source>
        <dbReference type="PROSITE" id="PS50111"/>
    </source>
</evidence>
<evidence type="ECO:0000256" key="1">
    <source>
        <dbReference type="ARBA" id="ARBA00023224"/>
    </source>
</evidence>
<feature type="transmembrane region" description="Helical" evidence="4">
    <location>
        <begin position="186"/>
        <end position="212"/>
    </location>
</feature>
<organism evidence="7 8">
    <name type="scientific">Aminivibrio pyruvatiphilus</name>
    <dbReference type="NCBI Taxonomy" id="1005740"/>
    <lineage>
        <taxon>Bacteria</taxon>
        <taxon>Thermotogati</taxon>
        <taxon>Synergistota</taxon>
        <taxon>Synergistia</taxon>
        <taxon>Synergistales</taxon>
        <taxon>Aminobacteriaceae</taxon>
        <taxon>Aminivibrio</taxon>
    </lineage>
</organism>
<dbReference type="CDD" id="cd19411">
    <property type="entry name" value="MCP2201-like_sensor"/>
    <property type="match status" value="1"/>
</dbReference>
<reference evidence="7 8" key="1">
    <citation type="submission" date="2019-03" db="EMBL/GenBank/DDBJ databases">
        <title>Genomic Encyclopedia of Type Strains, Phase IV (KMG-IV): sequencing the most valuable type-strain genomes for metagenomic binning, comparative biology and taxonomic classification.</title>
        <authorList>
            <person name="Goeker M."/>
        </authorList>
    </citation>
    <scope>NUCLEOTIDE SEQUENCE [LARGE SCALE GENOMIC DNA]</scope>
    <source>
        <strain evidence="7 8">DSM 25964</strain>
    </source>
</reference>
<dbReference type="InterPro" id="IPR024478">
    <property type="entry name" value="HlyB_4HB_MCP"/>
</dbReference>
<keyword evidence="8" id="KW-1185">Reference proteome</keyword>
<feature type="domain" description="HAMP" evidence="6">
    <location>
        <begin position="213"/>
        <end position="265"/>
    </location>
</feature>
<dbReference type="Pfam" id="PF12729">
    <property type="entry name" value="4HB_MCP_1"/>
    <property type="match status" value="1"/>
</dbReference>
<feature type="transmembrane region" description="Helical" evidence="4">
    <location>
        <begin position="13"/>
        <end position="32"/>
    </location>
</feature>
<keyword evidence="4" id="KW-0812">Transmembrane</keyword>
<sequence length="591" mass="63224">MNFFSNTSTRGKILALVAVMAFLLVSVGYIGYRFTTKGAEDTRFMYYDRLLPVDWLNNTATNATGIKANVFALMTAADETVRKNLNDEISEFVRRNDRNLEQIGRLELETADRENLSRILAALEVWRREWGHTRTLIGENKREEALDYFLKNGLAAISAFQGEIQKLLDRYHSLGEKAYRETADDAAAAISLILGISAGAVIFAVLLGLFIASRIAGPLNRLRAGVEKFAGGDLTVHFEARTKDEIGRMGASLEEMAETLRDSMKSIAAAADRLGNNAEDFSAIAEESNAGVEESRAGVDDVSSQMDSLAAASEEINASVEEVASGAQSSAQKSTEMATEVEHARMAGEEGMKAVNQVVSSVAGVASESEQAAKEVKSLGDRAREIQSFVSRIGGIADQTNLLALNAAIEAARAGEAGRGFAVVAEEVRKLAEESNEAAKKIAELAGVITKDLDRVVATSEKSAKNSHTSAGLAEGTRETIGKMMEALSLISSATQDLAAVSQEQAASSEEIAGAVQNIVSRVSAAAASSDIVRDQMGEVAASAERVAQGSEDLAKLSVELRKLVERFRFDHGTESRGLVPAAHKPVRGKK</sequence>
<dbReference type="PROSITE" id="PS50885">
    <property type="entry name" value="HAMP"/>
    <property type="match status" value="1"/>
</dbReference>
<keyword evidence="1 3" id="KW-0807">Transducer</keyword>
<dbReference type="GO" id="GO:0006935">
    <property type="term" value="P:chemotaxis"/>
    <property type="evidence" value="ECO:0007669"/>
    <property type="project" value="InterPro"/>
</dbReference>
<evidence type="ECO:0000313" key="8">
    <source>
        <dbReference type="Proteomes" id="UP000295066"/>
    </source>
</evidence>
<dbReference type="AlphaFoldDB" id="A0A4V3HGD1"/>
<dbReference type="CDD" id="cd06225">
    <property type="entry name" value="HAMP"/>
    <property type="match status" value="1"/>
</dbReference>
<dbReference type="InterPro" id="IPR004089">
    <property type="entry name" value="MCPsignal_dom"/>
</dbReference>
<evidence type="ECO:0000313" key="7">
    <source>
        <dbReference type="EMBL" id="TDY60881.1"/>
    </source>
</evidence>
<dbReference type="Pfam" id="PF00672">
    <property type="entry name" value="HAMP"/>
    <property type="match status" value="1"/>
</dbReference>
<dbReference type="Gene3D" id="6.10.340.10">
    <property type="match status" value="1"/>
</dbReference>
<dbReference type="GO" id="GO:0007165">
    <property type="term" value="P:signal transduction"/>
    <property type="evidence" value="ECO:0007669"/>
    <property type="project" value="UniProtKB-KW"/>
</dbReference>
<dbReference type="InterPro" id="IPR003660">
    <property type="entry name" value="HAMP_dom"/>
</dbReference>
<dbReference type="PANTHER" id="PTHR32089">
    <property type="entry name" value="METHYL-ACCEPTING CHEMOTAXIS PROTEIN MCPB"/>
    <property type="match status" value="1"/>
</dbReference>
<comment type="similarity">
    <text evidence="2">Belongs to the methyl-accepting chemotaxis (MCP) protein family.</text>
</comment>
<dbReference type="GO" id="GO:0004888">
    <property type="term" value="F:transmembrane signaling receptor activity"/>
    <property type="evidence" value="ECO:0007669"/>
    <property type="project" value="InterPro"/>
</dbReference>
<dbReference type="SUPFAM" id="SSF58104">
    <property type="entry name" value="Methyl-accepting chemotaxis protein (MCP) signaling domain"/>
    <property type="match status" value="1"/>
</dbReference>
<dbReference type="PROSITE" id="PS50111">
    <property type="entry name" value="CHEMOTAXIS_TRANSDUC_2"/>
    <property type="match status" value="1"/>
</dbReference>
<keyword evidence="4" id="KW-1133">Transmembrane helix</keyword>
<dbReference type="CDD" id="cd11386">
    <property type="entry name" value="MCP_signal"/>
    <property type="match status" value="1"/>
</dbReference>
<keyword evidence="4" id="KW-0472">Membrane</keyword>
<name>A0A4V3HGD1_9BACT</name>
<evidence type="ECO:0000259" key="6">
    <source>
        <dbReference type="PROSITE" id="PS50885"/>
    </source>
</evidence>
<feature type="domain" description="Methyl-accepting transducer" evidence="5">
    <location>
        <begin position="277"/>
        <end position="520"/>
    </location>
</feature>
<dbReference type="SMART" id="SM00283">
    <property type="entry name" value="MA"/>
    <property type="match status" value="1"/>
</dbReference>
<dbReference type="PANTHER" id="PTHR32089:SF112">
    <property type="entry name" value="LYSOZYME-LIKE PROTEIN-RELATED"/>
    <property type="match status" value="1"/>
</dbReference>
<dbReference type="Pfam" id="PF00015">
    <property type="entry name" value="MCPsignal"/>
    <property type="match status" value="1"/>
</dbReference>
<evidence type="ECO:0000256" key="2">
    <source>
        <dbReference type="ARBA" id="ARBA00029447"/>
    </source>
</evidence>
<dbReference type="EMBL" id="SORI01000007">
    <property type="protein sequence ID" value="TDY60881.1"/>
    <property type="molecule type" value="Genomic_DNA"/>
</dbReference>